<organism evidence="8 9">
    <name type="scientific">Clostridium intestinale DSM 6191</name>
    <dbReference type="NCBI Taxonomy" id="1121320"/>
    <lineage>
        <taxon>Bacteria</taxon>
        <taxon>Bacillati</taxon>
        <taxon>Bacillota</taxon>
        <taxon>Clostridia</taxon>
        <taxon>Eubacteriales</taxon>
        <taxon>Clostridiaceae</taxon>
        <taxon>Clostridium</taxon>
    </lineage>
</organism>
<comment type="subcellular location">
    <subcellularLocation>
        <location evidence="1">Cell membrane</location>
        <topology evidence="1">Multi-pass membrane protein</topology>
    </subcellularLocation>
</comment>
<evidence type="ECO:0000313" key="8">
    <source>
        <dbReference type="EMBL" id="SHI26500.1"/>
    </source>
</evidence>
<dbReference type="GO" id="GO:0005886">
    <property type="term" value="C:plasma membrane"/>
    <property type="evidence" value="ECO:0007669"/>
    <property type="project" value="UniProtKB-SubCell"/>
</dbReference>
<feature type="transmembrane region" description="Helical" evidence="6">
    <location>
        <begin position="310"/>
        <end position="330"/>
    </location>
</feature>
<feature type="transmembrane region" description="Helical" evidence="6">
    <location>
        <begin position="222"/>
        <end position="239"/>
    </location>
</feature>
<evidence type="ECO:0000256" key="1">
    <source>
        <dbReference type="ARBA" id="ARBA00004651"/>
    </source>
</evidence>
<feature type="transmembrane region" description="Helical" evidence="6">
    <location>
        <begin position="286"/>
        <end position="304"/>
    </location>
</feature>
<evidence type="ECO:0000259" key="7">
    <source>
        <dbReference type="PROSITE" id="PS50850"/>
    </source>
</evidence>
<sequence>MVDKKINRNLVLLASVMVNLCVGAVYAFSVLAGPLGEKFGWSKAVVMTAFTINAAISPIPMILGGKLLDRGLAKLSIIGGGALFGLGFMLTGFVKEPIHLYLAYGVLGGLGQGIAYSGTIGNTVKLFPDKKGLATGIVTAGFGGATILAAPIANNLIQNSGVLSTFKIMGIAYMVITVVFGLLITATPAGYKPEGWNPPTPSSANGSNVNINWIDMIKTSKFYIIASMFTIGALSGMMITSNASIIGQTMFGLSAAVAALYVSLYSLSNCMGRIFWGAVSDKLGRYNALICIYTVVAAMLLVLATTHSVVGFAIGLIGIGLCFGGTLGIFPSIVAEKFGMKYYGVNYGITFIGYSAAAFFGPKIAVQVAGANNGSFTNAFYIALALSLVGIALTTLFIRIEKKSANKKLAA</sequence>
<name>A0A1M5ZQJ9_9CLOT</name>
<dbReference type="SUPFAM" id="SSF103473">
    <property type="entry name" value="MFS general substrate transporter"/>
    <property type="match status" value="1"/>
</dbReference>
<dbReference type="CDD" id="cd17353">
    <property type="entry name" value="MFS_OFA_like"/>
    <property type="match status" value="1"/>
</dbReference>
<dbReference type="Pfam" id="PF07690">
    <property type="entry name" value="MFS_1"/>
    <property type="match status" value="1"/>
</dbReference>
<feature type="transmembrane region" description="Helical" evidence="6">
    <location>
        <begin position="165"/>
        <end position="184"/>
    </location>
</feature>
<evidence type="ECO:0000313" key="9">
    <source>
        <dbReference type="Proteomes" id="UP000184241"/>
    </source>
</evidence>
<feature type="transmembrane region" description="Helical" evidence="6">
    <location>
        <begin position="75"/>
        <end position="94"/>
    </location>
</feature>
<dbReference type="RefSeq" id="WP_073021165.1">
    <property type="nucleotide sequence ID" value="NZ_FQXU01000010.1"/>
</dbReference>
<feature type="transmembrane region" description="Helical" evidence="6">
    <location>
        <begin position="100"/>
        <end position="120"/>
    </location>
</feature>
<feature type="domain" description="Major facilitator superfamily (MFS) profile" evidence="7">
    <location>
        <begin position="7"/>
        <end position="402"/>
    </location>
</feature>
<evidence type="ECO:0000256" key="5">
    <source>
        <dbReference type="ARBA" id="ARBA00023136"/>
    </source>
</evidence>
<accession>A0A1M5ZQJ9</accession>
<proteinExistence type="predicted"/>
<gene>
    <name evidence="8" type="ORF">SAMN02745941_03257</name>
</gene>
<evidence type="ECO:0000256" key="2">
    <source>
        <dbReference type="ARBA" id="ARBA00022448"/>
    </source>
</evidence>
<evidence type="ECO:0000256" key="3">
    <source>
        <dbReference type="ARBA" id="ARBA00022692"/>
    </source>
</evidence>
<dbReference type="InterPro" id="IPR020846">
    <property type="entry name" value="MFS_dom"/>
</dbReference>
<feature type="transmembrane region" description="Helical" evidence="6">
    <location>
        <begin position="12"/>
        <end position="32"/>
    </location>
</feature>
<feature type="transmembrane region" description="Helical" evidence="6">
    <location>
        <begin position="44"/>
        <end position="63"/>
    </location>
</feature>
<dbReference type="InterPro" id="IPR011701">
    <property type="entry name" value="MFS"/>
</dbReference>
<keyword evidence="3 6" id="KW-0812">Transmembrane</keyword>
<dbReference type="PROSITE" id="PS50850">
    <property type="entry name" value="MFS"/>
    <property type="match status" value="1"/>
</dbReference>
<feature type="transmembrane region" description="Helical" evidence="6">
    <location>
        <begin position="342"/>
        <end position="360"/>
    </location>
</feature>
<keyword evidence="2" id="KW-0813">Transport</keyword>
<feature type="transmembrane region" description="Helical" evidence="6">
    <location>
        <begin position="380"/>
        <end position="398"/>
    </location>
</feature>
<dbReference type="InterPro" id="IPR036259">
    <property type="entry name" value="MFS_trans_sf"/>
</dbReference>
<keyword evidence="5 6" id="KW-0472">Membrane</keyword>
<dbReference type="GO" id="GO:0022857">
    <property type="term" value="F:transmembrane transporter activity"/>
    <property type="evidence" value="ECO:0007669"/>
    <property type="project" value="InterPro"/>
</dbReference>
<reference evidence="8 9" key="1">
    <citation type="submission" date="2016-11" db="EMBL/GenBank/DDBJ databases">
        <authorList>
            <person name="Jaros S."/>
            <person name="Januszkiewicz K."/>
            <person name="Wedrychowicz H."/>
        </authorList>
    </citation>
    <scope>NUCLEOTIDE SEQUENCE [LARGE SCALE GENOMIC DNA]</scope>
    <source>
        <strain evidence="8 9">DSM 6191</strain>
    </source>
</reference>
<dbReference type="PANTHER" id="PTHR11360">
    <property type="entry name" value="MONOCARBOXYLATE TRANSPORTER"/>
    <property type="match status" value="1"/>
</dbReference>
<feature type="transmembrane region" description="Helical" evidence="6">
    <location>
        <begin position="132"/>
        <end position="153"/>
    </location>
</feature>
<keyword evidence="4 6" id="KW-1133">Transmembrane helix</keyword>
<dbReference type="InterPro" id="IPR050327">
    <property type="entry name" value="Proton-linked_MCT"/>
</dbReference>
<dbReference type="Gene3D" id="1.20.1250.20">
    <property type="entry name" value="MFS general substrate transporter like domains"/>
    <property type="match status" value="2"/>
</dbReference>
<protein>
    <submittedName>
        <fullName evidence="8">MFS transporter, OFA family, oxalate/formate antiporter</fullName>
    </submittedName>
</protein>
<dbReference type="EMBL" id="FQXU01000010">
    <property type="protein sequence ID" value="SHI26500.1"/>
    <property type="molecule type" value="Genomic_DNA"/>
</dbReference>
<evidence type="ECO:0000256" key="4">
    <source>
        <dbReference type="ARBA" id="ARBA00022989"/>
    </source>
</evidence>
<evidence type="ECO:0000256" key="6">
    <source>
        <dbReference type="SAM" id="Phobius"/>
    </source>
</evidence>
<dbReference type="PANTHER" id="PTHR11360:SF317">
    <property type="entry name" value="MAJOR FACILITATOR SUPERFAMILY (MFS) PROFILE DOMAIN-CONTAINING PROTEIN-RELATED"/>
    <property type="match status" value="1"/>
</dbReference>
<dbReference type="AlphaFoldDB" id="A0A1M5ZQJ9"/>
<dbReference type="Proteomes" id="UP000184241">
    <property type="component" value="Unassembled WGS sequence"/>
</dbReference>
<feature type="transmembrane region" description="Helical" evidence="6">
    <location>
        <begin position="245"/>
        <end position="265"/>
    </location>
</feature>